<dbReference type="CDD" id="cd22391">
    <property type="entry name" value="KH-I_PNO1_rpt1"/>
    <property type="match status" value="1"/>
</dbReference>
<evidence type="ECO:0000256" key="7">
    <source>
        <dbReference type="ARBA" id="ARBA00073789"/>
    </source>
</evidence>
<dbReference type="GO" id="GO:0030686">
    <property type="term" value="C:90S preribosome"/>
    <property type="evidence" value="ECO:0007669"/>
    <property type="project" value="TreeGrafter"/>
</dbReference>
<dbReference type="InterPro" id="IPR055212">
    <property type="entry name" value="KH-I_PNO1_first"/>
</dbReference>
<keyword evidence="4" id="KW-0677">Repeat</keyword>
<dbReference type="CDD" id="cd00200">
    <property type="entry name" value="WD40"/>
    <property type="match status" value="1"/>
</dbReference>
<evidence type="ECO:0000256" key="2">
    <source>
        <dbReference type="ARBA" id="ARBA00007515"/>
    </source>
</evidence>
<proteinExistence type="inferred from homology"/>
<dbReference type="PANTHER" id="PTHR19854:SF15">
    <property type="entry name" value="TRANSDUCIN BETA-LIKE PROTEIN 3"/>
    <property type="match status" value="1"/>
</dbReference>
<evidence type="ECO:0000259" key="10">
    <source>
        <dbReference type="Pfam" id="PF22891"/>
    </source>
</evidence>
<name>A0A1I8EBG1_WUCBA</name>
<evidence type="ECO:0000256" key="8">
    <source>
        <dbReference type="PROSITE-ProRule" id="PRU00221"/>
    </source>
</evidence>
<evidence type="ECO:0000313" key="11">
    <source>
        <dbReference type="WBParaSite" id="maker-PairedContig_1203-snap-gene-1.35-mRNA-1"/>
    </source>
</evidence>
<protein>
    <recommendedName>
        <fullName evidence="7">RNA-binding protein pno-1</fullName>
    </recommendedName>
</protein>
<keyword evidence="3 8" id="KW-0853">WD repeat</keyword>
<dbReference type="Gene3D" id="2.130.10.10">
    <property type="entry name" value="YVTN repeat-like/Quinoprotein amine dehydrogenase"/>
    <property type="match status" value="4"/>
</dbReference>
<comment type="similarity">
    <text evidence="2">Belongs to the PNO1 family.</text>
</comment>
<evidence type="ECO:0000256" key="3">
    <source>
        <dbReference type="ARBA" id="ARBA00022574"/>
    </source>
</evidence>
<feature type="repeat" description="WD" evidence="8">
    <location>
        <begin position="418"/>
        <end position="461"/>
    </location>
</feature>
<dbReference type="PROSITE" id="PS00678">
    <property type="entry name" value="WD_REPEATS_1"/>
    <property type="match status" value="1"/>
</dbReference>
<dbReference type="InterPro" id="IPR019775">
    <property type="entry name" value="WD40_repeat_CS"/>
</dbReference>
<evidence type="ECO:0000256" key="5">
    <source>
        <dbReference type="ARBA" id="ARBA00022884"/>
    </source>
</evidence>
<accession>A0A1I8EBG1</accession>
<feature type="repeat" description="WD" evidence="8">
    <location>
        <begin position="559"/>
        <end position="600"/>
    </location>
</feature>
<dbReference type="SMART" id="SM00320">
    <property type="entry name" value="WD40"/>
    <property type="match status" value="11"/>
</dbReference>
<dbReference type="SUPFAM" id="SSF50978">
    <property type="entry name" value="WD40 repeat-like"/>
    <property type="match status" value="2"/>
</dbReference>
<comment type="subcellular location">
    <subcellularLocation>
        <location evidence="1">Nucleus</location>
        <location evidence="1">Nucleolus</location>
    </subcellularLocation>
</comment>
<dbReference type="PROSITE" id="PS50082">
    <property type="entry name" value="WD_REPEATS_2"/>
    <property type="match status" value="6"/>
</dbReference>
<feature type="repeat" description="WD" evidence="8">
    <location>
        <begin position="601"/>
        <end position="633"/>
    </location>
</feature>
<dbReference type="GO" id="GO:0000480">
    <property type="term" value="P:endonucleolytic cleavage in 5'-ETS of tricistronic rRNA transcript (SSU-rRNA, 5.8S rRNA, LSU-rRNA)"/>
    <property type="evidence" value="ECO:0007669"/>
    <property type="project" value="TreeGrafter"/>
</dbReference>
<dbReference type="Gene3D" id="3.30.1370.10">
    <property type="entry name" value="K Homology domain, type 1"/>
    <property type="match status" value="2"/>
</dbReference>
<organism evidence="11">
    <name type="scientific">Wuchereria bancrofti</name>
    <dbReference type="NCBI Taxonomy" id="6293"/>
    <lineage>
        <taxon>Eukaryota</taxon>
        <taxon>Metazoa</taxon>
        <taxon>Ecdysozoa</taxon>
        <taxon>Nematoda</taxon>
        <taxon>Chromadorea</taxon>
        <taxon>Rhabditida</taxon>
        <taxon>Spirurina</taxon>
        <taxon>Spiruromorpha</taxon>
        <taxon>Filarioidea</taxon>
        <taxon>Onchocercidae</taxon>
        <taxon>Wuchereria</taxon>
    </lineage>
</organism>
<dbReference type="InterPro" id="IPR001680">
    <property type="entry name" value="WD40_rpt"/>
</dbReference>
<feature type="domain" description="PNO1 second type I KH" evidence="10">
    <location>
        <begin position="983"/>
        <end position="1065"/>
    </location>
</feature>
<keyword evidence="6" id="KW-0539">Nucleus</keyword>
<feature type="repeat" description="WD" evidence="8">
    <location>
        <begin position="471"/>
        <end position="512"/>
    </location>
</feature>
<evidence type="ECO:0000256" key="4">
    <source>
        <dbReference type="ARBA" id="ARBA00022737"/>
    </source>
</evidence>
<dbReference type="PRINTS" id="PR00320">
    <property type="entry name" value="GPROTEINBRPT"/>
</dbReference>
<dbReference type="PROSITE" id="PS50294">
    <property type="entry name" value="WD_REPEATS_REGION"/>
    <property type="match status" value="4"/>
</dbReference>
<dbReference type="GO" id="GO:0034511">
    <property type="term" value="F:U3 snoRNA binding"/>
    <property type="evidence" value="ECO:0007669"/>
    <property type="project" value="TreeGrafter"/>
</dbReference>
<feature type="repeat" description="WD" evidence="8">
    <location>
        <begin position="108"/>
        <end position="149"/>
    </location>
</feature>
<keyword evidence="5" id="KW-0694">RNA-binding</keyword>
<evidence type="ECO:0000256" key="1">
    <source>
        <dbReference type="ARBA" id="ARBA00004604"/>
    </source>
</evidence>
<dbReference type="Pfam" id="PF22891">
    <property type="entry name" value="KH_PNO1_2nd"/>
    <property type="match status" value="1"/>
</dbReference>
<sequence>MKNQVNSIGLSHSVEAIYTGGAIEWSLDGKMLFSACGNCVRASNIENGRESYKIGNEEDLLRISTFLLNGNCSSIVVAYTNGLLRNYRLPLLENGSEVVSPEIIRQWKSTHSAPVLVMKFSRGDALLATGSADFVVKIWNLEERSCVGSLKGTGAVSAIEFLHKARVVVGYNDGSSSLFCLETPKKLVFRWINHTSQIVSIIIRQLPEVVFVSRDQTLSIVNVDSYEKMKVLPLYEPIEAAIFISGSLLTVGEEGILKCWNMENAKLLRSANICGSRINSITYNQICKKFLLATSDFNIFWIDEETFKIKRQFAGFNDEIFDVSFFGPKLEYLIAATNSSELRFYNVNTWSCHLITDNRICAECVSMKHSHTDSVLSLSTALWDPKLFASSSKDNTFIIWHVDFNDGEEIKVEKVGIATGHTNNVTRIRYSNGSKHRFIVSVSNDTTIKLWPLKNFKEKTENLKLQSSATLVAHAKDITCLDISLNDRLCVTGSMDKTAKLWHIDTDKMHFTIGGMLSGHRRGVWDARFSPTTQAVITCSGDCMIRIFSLPNRDCIATLAGHPSAVLNGAIVNSGKQIISADSGGLLKIWDIAANECITTVEAHDEKIWALQMTNDESRLATASSDGRIRIWEDISEKKREEEERNRVEKAHSEQVLTNLMQQNHYAEALAFSLTLTRPYSCLKIVQGMMELKSNELHSAVKKLRSEELVVLLHFAAQWNTNSRTADVAQLVLYCVLHSFSPEELLKMPNFASVIEAYVPYTTRHFDRLTRARQNAAFLDYTLAQMSLSNFLNIDSCRFHFKLVMEEASVETDLPIETTEDNDMPDLLETIPTHFVTLSHRMKDEDIIPSAEEGFDAVRRRKRNRDNVGIISEKSEIIVAKQTHHKKHRGLTNVEVRKVPVPPHRYSPLKEHWTKIILPIIKQLHLQIRFNLKTRNVEIRVSNETEDPTHLQKAEDFVRAFVLGFDVDDAVALIRLNHLFLESFEINDVKPLKGEHLSRAIGRIAGKDGRTKFTIENITKTRIVLANSKIHLLGAYQNIRIARNAISSLIMGSPPSKVYGNLRNLASRASERL</sequence>
<dbReference type="InterPro" id="IPR036612">
    <property type="entry name" value="KH_dom_type_1_sf"/>
</dbReference>
<feature type="domain" description="U3 small nucleolar RNA-associated protein 13 C-terminal" evidence="9">
    <location>
        <begin position="654"/>
        <end position="786"/>
    </location>
</feature>
<dbReference type="STRING" id="6293.A0A1I8EBG1"/>
<dbReference type="InterPro" id="IPR036322">
    <property type="entry name" value="WD40_repeat_dom_sf"/>
</dbReference>
<evidence type="ECO:0000256" key="6">
    <source>
        <dbReference type="ARBA" id="ARBA00023242"/>
    </source>
</evidence>
<dbReference type="InterPro" id="IPR020472">
    <property type="entry name" value="WD40_PAC1"/>
</dbReference>
<dbReference type="GO" id="GO:0032040">
    <property type="term" value="C:small-subunit processome"/>
    <property type="evidence" value="ECO:0007669"/>
    <property type="project" value="InterPro"/>
</dbReference>
<dbReference type="CDD" id="cd22392">
    <property type="entry name" value="KH-I_PNO1_rpt2"/>
    <property type="match status" value="1"/>
</dbReference>
<dbReference type="FunFam" id="3.30.1370.10:FF:000048">
    <property type="entry name" value="RNA-binding protein PNO1 isoform X2"/>
    <property type="match status" value="1"/>
</dbReference>
<dbReference type="InterPro" id="IPR015943">
    <property type="entry name" value="WD40/YVTN_repeat-like_dom_sf"/>
</dbReference>
<evidence type="ECO:0000259" key="9">
    <source>
        <dbReference type="Pfam" id="PF08625"/>
    </source>
</evidence>
<dbReference type="Pfam" id="PF08625">
    <property type="entry name" value="Utp13"/>
    <property type="match status" value="1"/>
</dbReference>
<dbReference type="Pfam" id="PF00400">
    <property type="entry name" value="WD40"/>
    <property type="match status" value="7"/>
</dbReference>
<reference evidence="11" key="1">
    <citation type="submission" date="2016-11" db="UniProtKB">
        <authorList>
            <consortium name="WormBaseParasite"/>
        </authorList>
    </citation>
    <scope>IDENTIFICATION</scope>
    <source>
        <strain evidence="11">pt0022</strain>
    </source>
</reference>
<dbReference type="InterPro" id="IPR055211">
    <property type="entry name" value="KH_PNO1_2nd"/>
</dbReference>
<dbReference type="PANTHER" id="PTHR19854">
    <property type="entry name" value="TRANSDUCIN BETA-LIKE 3"/>
    <property type="match status" value="1"/>
</dbReference>
<dbReference type="GO" id="GO:0000472">
    <property type="term" value="P:endonucleolytic cleavage to generate mature 5'-end of SSU-rRNA from (SSU-rRNA, 5.8S rRNA, LSU-rRNA)"/>
    <property type="evidence" value="ECO:0007669"/>
    <property type="project" value="TreeGrafter"/>
</dbReference>
<dbReference type="AlphaFoldDB" id="A0A1I8EBG1"/>
<dbReference type="FunFam" id="3.30.1370.10:FF:000009">
    <property type="entry name" value="RNA-binding protein PNO1"/>
    <property type="match status" value="1"/>
</dbReference>
<dbReference type="WBParaSite" id="maker-PairedContig_1203-snap-gene-1.35-mRNA-1">
    <property type="protein sequence ID" value="maker-PairedContig_1203-snap-gene-1.35-mRNA-1"/>
    <property type="gene ID" value="maker-PairedContig_1203-snap-gene-1.35"/>
</dbReference>
<feature type="repeat" description="WD" evidence="8">
    <location>
        <begin position="517"/>
        <end position="558"/>
    </location>
</feature>
<dbReference type="InterPro" id="IPR013934">
    <property type="entry name" value="Utp13_C"/>
</dbReference>
<dbReference type="SUPFAM" id="SSF54791">
    <property type="entry name" value="Eukaryotic type KH-domain (KH-domain type I)"/>
    <property type="match status" value="1"/>
</dbReference>